<feature type="region of interest" description="Disordered" evidence="1">
    <location>
        <begin position="85"/>
        <end position="110"/>
    </location>
</feature>
<evidence type="ECO:0000256" key="1">
    <source>
        <dbReference type="SAM" id="MobiDB-lite"/>
    </source>
</evidence>
<evidence type="ECO:0000313" key="2">
    <source>
        <dbReference type="EMBL" id="CAI9265787.1"/>
    </source>
</evidence>
<accession>A0AA35Y9J7</accession>
<dbReference type="Proteomes" id="UP001177003">
    <property type="component" value="Chromosome 0"/>
</dbReference>
<feature type="compositionally biased region" description="Basic and acidic residues" evidence="1">
    <location>
        <begin position="91"/>
        <end position="102"/>
    </location>
</feature>
<dbReference type="EMBL" id="OX465086">
    <property type="protein sequence ID" value="CAI9265787.1"/>
    <property type="molecule type" value="Genomic_DNA"/>
</dbReference>
<keyword evidence="3" id="KW-1185">Reference proteome</keyword>
<gene>
    <name evidence="2" type="ORF">LSALG_LOCUS6375</name>
</gene>
<dbReference type="AlphaFoldDB" id="A0AA35Y9J7"/>
<protein>
    <submittedName>
        <fullName evidence="2">Uncharacterized protein</fullName>
    </submittedName>
</protein>
<sequence length="224" mass="25832">MKHLKQLLQKKFHLLRRKLSCHPKFRDLNQEAPKSTQGTLVIFPINNVTNTIVSSPLYIIPNPSITYSRTFTQILNQPFTTLFSSQFTDPPKSDEPPTHSEESENEDTEFGCMFTDLEFDEEEENFPDHMLMSMKQFKIMNKKLNSVTQSQVDMGGNSESQLLEKVDHSDQNNELGVNSQASKFMGAVKELKQVAKERHTLFSLDVKKVIEDENFKLQELLDDM</sequence>
<evidence type="ECO:0000313" key="3">
    <source>
        <dbReference type="Proteomes" id="UP001177003"/>
    </source>
</evidence>
<name>A0AA35Y9J7_LACSI</name>
<organism evidence="2 3">
    <name type="scientific">Lactuca saligna</name>
    <name type="common">Willowleaf lettuce</name>
    <dbReference type="NCBI Taxonomy" id="75948"/>
    <lineage>
        <taxon>Eukaryota</taxon>
        <taxon>Viridiplantae</taxon>
        <taxon>Streptophyta</taxon>
        <taxon>Embryophyta</taxon>
        <taxon>Tracheophyta</taxon>
        <taxon>Spermatophyta</taxon>
        <taxon>Magnoliopsida</taxon>
        <taxon>eudicotyledons</taxon>
        <taxon>Gunneridae</taxon>
        <taxon>Pentapetalae</taxon>
        <taxon>asterids</taxon>
        <taxon>campanulids</taxon>
        <taxon>Asterales</taxon>
        <taxon>Asteraceae</taxon>
        <taxon>Cichorioideae</taxon>
        <taxon>Cichorieae</taxon>
        <taxon>Lactucinae</taxon>
        <taxon>Lactuca</taxon>
    </lineage>
</organism>
<proteinExistence type="predicted"/>
<reference evidence="2" key="1">
    <citation type="submission" date="2023-04" db="EMBL/GenBank/DDBJ databases">
        <authorList>
            <person name="Vijverberg K."/>
            <person name="Xiong W."/>
            <person name="Schranz E."/>
        </authorList>
    </citation>
    <scope>NUCLEOTIDE SEQUENCE</scope>
</reference>